<proteinExistence type="predicted"/>
<dbReference type="EMBL" id="MSLT01000012">
    <property type="protein sequence ID" value="OUD14490.1"/>
    <property type="molecule type" value="Genomic_DNA"/>
</dbReference>
<organism evidence="1 2">
    <name type="scientific">Thioflexithrix psekupsensis</name>
    <dbReference type="NCBI Taxonomy" id="1570016"/>
    <lineage>
        <taxon>Bacteria</taxon>
        <taxon>Pseudomonadati</taxon>
        <taxon>Pseudomonadota</taxon>
        <taxon>Gammaproteobacteria</taxon>
        <taxon>Thiotrichales</taxon>
        <taxon>Thioflexithrix</taxon>
    </lineage>
</organism>
<accession>A0A251X975</accession>
<evidence type="ECO:0000313" key="1">
    <source>
        <dbReference type="EMBL" id="OUD14490.1"/>
    </source>
</evidence>
<comment type="caution">
    <text evidence="1">The sequence shown here is derived from an EMBL/GenBank/DDBJ whole genome shotgun (WGS) entry which is preliminary data.</text>
</comment>
<name>A0A251X975_9GAMM</name>
<protein>
    <submittedName>
        <fullName evidence="1">Uncharacterized protein</fullName>
    </submittedName>
</protein>
<dbReference type="Proteomes" id="UP000194798">
    <property type="component" value="Unassembled WGS sequence"/>
</dbReference>
<reference evidence="1 2" key="1">
    <citation type="submission" date="2016-12" db="EMBL/GenBank/DDBJ databases">
        <title>Thioflexothrix psekupsii D3 genome sequencing and assembly.</title>
        <authorList>
            <person name="Fomenkov A."/>
            <person name="Vincze T."/>
            <person name="Grabovich M."/>
            <person name="Anton B.P."/>
            <person name="Dubinina G."/>
            <person name="Orlova M."/>
            <person name="Belousova E."/>
            <person name="Roberts R.J."/>
        </authorList>
    </citation>
    <scope>NUCLEOTIDE SEQUENCE [LARGE SCALE GENOMIC DNA]</scope>
    <source>
        <strain evidence="1">D3</strain>
    </source>
</reference>
<dbReference type="AlphaFoldDB" id="A0A251X975"/>
<gene>
    <name evidence="1" type="ORF">TPSD3_09315</name>
</gene>
<dbReference type="OrthoDB" id="9906022at2"/>
<keyword evidence="2" id="KW-1185">Reference proteome</keyword>
<evidence type="ECO:0000313" key="2">
    <source>
        <dbReference type="Proteomes" id="UP000194798"/>
    </source>
</evidence>
<sequence length="80" mass="9463">MNREEVMALINHYLSYQGAHLTETEFKQPILGLLFDEHDEADDFVGQVLTYYGIRPRGWVNVESFNDLVDYILQQLEEKR</sequence>
<dbReference type="RefSeq" id="WP_086488271.1">
    <property type="nucleotide sequence ID" value="NZ_MSLT01000012.1"/>
</dbReference>